<feature type="domain" description="DUF7601" evidence="5">
    <location>
        <begin position="1438"/>
        <end position="1556"/>
    </location>
</feature>
<dbReference type="Pfam" id="PF24547">
    <property type="entry name" value="DUF7601"/>
    <property type="match status" value="5"/>
</dbReference>
<reference evidence="6" key="2">
    <citation type="submission" date="2021-04" db="EMBL/GenBank/DDBJ databases">
        <authorList>
            <person name="Gilroy R."/>
        </authorList>
    </citation>
    <scope>NUCLEOTIDE SEQUENCE</scope>
    <source>
        <strain evidence="6">ChiHecolR3B27-1887</strain>
    </source>
</reference>
<evidence type="ECO:0000313" key="7">
    <source>
        <dbReference type="Proteomes" id="UP000824029"/>
    </source>
</evidence>
<comment type="caution">
    <text evidence="6">The sequence shown here is derived from an EMBL/GenBank/DDBJ whole genome shotgun (WGS) entry which is preliminary data.</text>
</comment>
<keyword evidence="3" id="KW-0732">Signal</keyword>
<feature type="domain" description="DUF7601" evidence="5">
    <location>
        <begin position="1305"/>
        <end position="1433"/>
    </location>
</feature>
<protein>
    <recommendedName>
        <fullName evidence="8">VWFA domain-containing protein</fullName>
    </recommendedName>
</protein>
<feature type="domain" description="Streptococcal pilin isopeptide linkage" evidence="4">
    <location>
        <begin position="1698"/>
        <end position="1820"/>
    </location>
</feature>
<dbReference type="InterPro" id="IPR022464">
    <property type="entry name" value="Strep_pil_isopept_link"/>
</dbReference>
<feature type="region of interest" description="Disordered" evidence="1">
    <location>
        <begin position="1820"/>
        <end position="1864"/>
    </location>
</feature>
<accession>A0A9D2DIR2</accession>
<evidence type="ECO:0000256" key="1">
    <source>
        <dbReference type="SAM" id="MobiDB-lite"/>
    </source>
</evidence>
<evidence type="ECO:0008006" key="8">
    <source>
        <dbReference type="Google" id="ProtNLM"/>
    </source>
</evidence>
<dbReference type="Proteomes" id="UP000824029">
    <property type="component" value="Unassembled WGS sequence"/>
</dbReference>
<keyword evidence="2" id="KW-0812">Transmembrane</keyword>
<feature type="domain" description="Streptococcal pilin isopeptide linkage" evidence="4">
    <location>
        <begin position="1571"/>
        <end position="1689"/>
    </location>
</feature>
<evidence type="ECO:0000313" key="6">
    <source>
        <dbReference type="EMBL" id="HIZ17812.1"/>
    </source>
</evidence>
<feature type="signal peptide" evidence="3">
    <location>
        <begin position="1"/>
        <end position="34"/>
    </location>
</feature>
<feature type="transmembrane region" description="Helical" evidence="2">
    <location>
        <begin position="1869"/>
        <end position="1887"/>
    </location>
</feature>
<evidence type="ECO:0000256" key="2">
    <source>
        <dbReference type="SAM" id="Phobius"/>
    </source>
</evidence>
<sequence length="1891" mass="195589">MPSAHRTSRPTALALALLILVTSLIALAPAPAHATDILKLTDPGTSQGWVDLFGDGSGALSYSTGQSGRIWVDKSVYGSSEDARAAGLPVSLEDEEHGFIVGLSALSSAASFRHEGGPAHDVVLVVPLNRLLVDRTYDGRAQAAHLADALNAAISRLMAENDDGPTPTRVSVIGYSSDVTTLMPLASYEPDDQGRYISFVPATSSSPAALEVVAHALDPGVETRDGSFGAGLYLQRAAYVAGESLAAAADDEGVTGRAPVMVLMSLEAPSMASVHVDEPPAYTGDAAGFLGPLPSSRETGYGTDAPFATMLTVRLEAQRVSSAWEAAGAGGDLELYTTGLDTTDMAAYLIETASGQKSVTLEDTVAGQQVDLAENLREAARAYGEAAAAGRESVSLDLVGSSGSGLVSETVELPVVNGLVSADDGYALSSVDEYLSARSARALSWALDTVVDRMLDVEYDAPASGGEGSELPGGSRVSVRDRMGAGMLVGRVDGIAYGDELLNGSLAAQAVQISLSDPFDVEATHEFAYLVSAVNARYHLGGDAYGLFYDALSDRQIYYDGETSFSNRASWYVDGNHDMVAGDGLPYRFARTDEVDAIANGTWEQADAGVRSRVKAARSAGATAVCETYFYIGNLENQYTGGDAALYDFVVMVETDLATGRQTLLLSAPVEAVPARRASVTVHEDGTATMALEDGGDAQPVRLVYEVRPTAPVEALLERIEAGGTVSDEELAQAAGTDVAQTASGGRLLYASDFDGSGASAEAGASGSAWVAPGNSYYSFAHDAPLFSLRAGQTPPASGLPAADQLEPLMTDPVAGATYYYAKVIYDATLTAPGVEEPATQRTVYLPYVAPSELAGRLAQGANGQWLALAGTPKYLVPVELGSREKDANVTGSAPYAERLGIEQTRDDGIHLRARLGNNGLLVLPPQTGSAELVVEKDLDGGRHELTDSERAQTFAFDVSLSRAGGAPLDAPVLLTGPSGEAELVTPENGHVTLSLADGQSARVSGIPAGTSFSVSEHPVPGFTPTVTVEPADGGPSSGDDVATGTLATGTTTARFTNTKQVGELVVSKAVAGNAADQARAFPFDVTLERAGGLPESLPYELRDAGGATLARGTATVGEDGSVALEEGREVALVGGQELVLLDVPLATSYEVRETDAGDYEVTTTDAAGAIDVDGRTARAAFTNTRMAYGSLSVEKHVIGGDPQRTFEFTVTLADGEGGSPLSGEVTYDVDEAEGKAILNADGSFTASLANGQKLTLDGLPQGTAFEVREEDYTDEGYLTVASGERGVIGDEPASVSFTNVSTSGALGIAKVVAGNAADPEATFDFTVQVDELPEAGSYAMTRYRSDGKEVESGTIDFDASGTATVTGLRSGEGVLIKGLPEERDYTVTEQGAQDYVTYAGSAENIAQGVKSTSCSGTIAGNDAVSAAYFLNVRDLHGSLEVVSRVSGTAAEDEAAAGRSFSYAVEAATQNGSPVTGELAYKLDDGTTGSATFVNGRAVIDVPAGGSLTFGSFPAGHVCVTQVDASAQGYVTTPSLSQDGAVGESTLTTLTFTNKKDYVAAAWTPDASSTLVGRAQATGEFTYQLVRNGEDTAVATAASVASLDGVASALPFPELELDRPGTHEFLLSQVLPANPETGVSYDRRSFVLEVDVTADALGRLSAGETRVALLGDDGTAEPVPAAAFVNHYETRRAVVPLTARKTLVGGTLAEGQFSFRAQEVDGNGEPVGNALVARNQANGTVSFGEIVLDVPSGGSLTRTFLVTEDVPEQGADGVEYDERTYRLTVTARDDGAGDGVEASIVTDVLGEDGWAPCDEALFENRVSGGDTTDPDKPAEPSDPGSPEDDSSQQGQRSPQATPDTSDASVGPDVLIALALLGVAVAVIAYVLRRRS</sequence>
<dbReference type="EMBL" id="DXBZ01000035">
    <property type="protein sequence ID" value="HIZ17812.1"/>
    <property type="molecule type" value="Genomic_DNA"/>
</dbReference>
<feature type="domain" description="DUF7601" evidence="5">
    <location>
        <begin position="1063"/>
        <end position="1186"/>
    </location>
</feature>
<dbReference type="Gene3D" id="2.60.40.1140">
    <property type="entry name" value="Collagen-binding surface protein Cna, B-type domain"/>
    <property type="match status" value="5"/>
</dbReference>
<proteinExistence type="predicted"/>
<dbReference type="InterPro" id="IPR055382">
    <property type="entry name" value="DUF7601"/>
</dbReference>
<evidence type="ECO:0000259" key="5">
    <source>
        <dbReference type="Pfam" id="PF24547"/>
    </source>
</evidence>
<reference evidence="6" key="1">
    <citation type="journal article" date="2021" name="PeerJ">
        <title>Extensive microbial diversity within the chicken gut microbiome revealed by metagenomics and culture.</title>
        <authorList>
            <person name="Gilroy R."/>
            <person name="Ravi A."/>
            <person name="Getino M."/>
            <person name="Pursley I."/>
            <person name="Horton D.L."/>
            <person name="Alikhan N.F."/>
            <person name="Baker D."/>
            <person name="Gharbi K."/>
            <person name="Hall N."/>
            <person name="Watson M."/>
            <person name="Adriaenssens E.M."/>
            <person name="Foster-Nyarko E."/>
            <person name="Jarju S."/>
            <person name="Secka A."/>
            <person name="Antonio M."/>
            <person name="Oren A."/>
            <person name="Chaudhuri R.R."/>
            <person name="La Ragione R."/>
            <person name="Hildebrand F."/>
            <person name="Pallen M.J."/>
        </authorList>
    </citation>
    <scope>NUCLEOTIDE SEQUENCE</scope>
    <source>
        <strain evidence="6">ChiHecolR3B27-1887</strain>
    </source>
</reference>
<evidence type="ECO:0000259" key="4">
    <source>
        <dbReference type="Pfam" id="PF12892"/>
    </source>
</evidence>
<gene>
    <name evidence="6" type="ORF">IAA22_01700</name>
</gene>
<name>A0A9D2DIR2_9ACTN</name>
<keyword evidence="2" id="KW-0472">Membrane</keyword>
<dbReference type="Gene3D" id="2.60.40.3050">
    <property type="match status" value="2"/>
</dbReference>
<evidence type="ECO:0000256" key="3">
    <source>
        <dbReference type="SAM" id="SignalP"/>
    </source>
</evidence>
<feature type="domain" description="DUF7601" evidence="5">
    <location>
        <begin position="1190"/>
        <end position="1300"/>
    </location>
</feature>
<dbReference type="InterPro" id="IPR038174">
    <property type="entry name" value="Strep_pil_link_sf"/>
</dbReference>
<feature type="chain" id="PRO_5039192333" description="VWFA domain-containing protein" evidence="3">
    <location>
        <begin position="35"/>
        <end position="1891"/>
    </location>
</feature>
<feature type="compositionally biased region" description="Polar residues" evidence="1">
    <location>
        <begin position="1848"/>
        <end position="1863"/>
    </location>
</feature>
<dbReference type="Pfam" id="PF12892">
    <property type="entry name" value="FctA"/>
    <property type="match status" value="2"/>
</dbReference>
<feature type="domain" description="DUF7601" evidence="5">
    <location>
        <begin position="933"/>
        <end position="1060"/>
    </location>
</feature>
<organism evidence="6 7">
    <name type="scientific">Candidatus Olsenella stercoravium</name>
    <dbReference type="NCBI Taxonomy" id="2838713"/>
    <lineage>
        <taxon>Bacteria</taxon>
        <taxon>Bacillati</taxon>
        <taxon>Actinomycetota</taxon>
        <taxon>Coriobacteriia</taxon>
        <taxon>Coriobacteriales</taxon>
        <taxon>Atopobiaceae</taxon>
        <taxon>Olsenella</taxon>
    </lineage>
</organism>
<keyword evidence="2" id="KW-1133">Transmembrane helix</keyword>